<evidence type="ECO:0000313" key="2">
    <source>
        <dbReference type="Proteomes" id="UP000001868"/>
    </source>
</evidence>
<proteinExistence type="predicted"/>
<dbReference type="InterPro" id="IPR029069">
    <property type="entry name" value="HotDog_dom_sf"/>
</dbReference>
<dbReference type="SUPFAM" id="SSF54637">
    <property type="entry name" value="Thioesterase/thiol ester dehydrase-isomerase"/>
    <property type="match status" value="1"/>
</dbReference>
<dbReference type="Proteomes" id="UP000001868">
    <property type="component" value="Chromosome"/>
</dbReference>
<dbReference type="EMBL" id="CP000747">
    <property type="protein sequence ID" value="ACG78962.1"/>
    <property type="molecule type" value="Genomic_DNA"/>
</dbReference>
<organism evidence="1 2">
    <name type="scientific">Phenylobacterium zucineum (strain HLK1)</name>
    <dbReference type="NCBI Taxonomy" id="450851"/>
    <lineage>
        <taxon>Bacteria</taxon>
        <taxon>Pseudomonadati</taxon>
        <taxon>Pseudomonadota</taxon>
        <taxon>Alphaproteobacteria</taxon>
        <taxon>Caulobacterales</taxon>
        <taxon>Caulobacteraceae</taxon>
        <taxon>Phenylobacterium</taxon>
    </lineage>
</organism>
<gene>
    <name evidence="1" type="ordered locus">PHZ_c2553</name>
</gene>
<accession>B4RH14</accession>
<sequence length="143" mass="15833">MTADPRRDPVAYPIVGEVRPRYRDVDPLRHLNNVAQAEYYEEGVMTLHRAALAGVRREAGHGVVLRVNLHYLAEARYPEVLQLCSGVVRVGRSSYEFGQALFQGGRCISLCDTVVVYTVSGASAPVPETYRSGLEELMVKIAN</sequence>
<dbReference type="STRING" id="450851.PHZ_c2553"/>
<dbReference type="Pfam" id="PF13279">
    <property type="entry name" value="4HBT_2"/>
    <property type="match status" value="1"/>
</dbReference>
<dbReference type="CDD" id="cd00586">
    <property type="entry name" value="4HBT"/>
    <property type="match status" value="1"/>
</dbReference>
<dbReference type="OrthoDB" id="9799036at2"/>
<dbReference type="AlphaFoldDB" id="B4RH14"/>
<protein>
    <submittedName>
        <fullName evidence="1">Uncharacterized protein</fullName>
    </submittedName>
</protein>
<dbReference type="HOGENOM" id="CLU_101141_2_1_5"/>
<evidence type="ECO:0000313" key="1">
    <source>
        <dbReference type="EMBL" id="ACG78962.1"/>
    </source>
</evidence>
<dbReference type="RefSeq" id="WP_012523100.1">
    <property type="nucleotide sequence ID" value="NC_011144.1"/>
</dbReference>
<keyword evidence="2" id="KW-1185">Reference proteome</keyword>
<dbReference type="Gene3D" id="3.10.129.10">
    <property type="entry name" value="Hotdog Thioesterase"/>
    <property type="match status" value="1"/>
</dbReference>
<name>B4RH14_PHEZH</name>
<dbReference type="eggNOG" id="COG0824">
    <property type="taxonomic scope" value="Bacteria"/>
</dbReference>
<dbReference type="KEGG" id="pzu:PHZ_c2553"/>
<reference evidence="1 2" key="1">
    <citation type="journal article" date="2008" name="BMC Genomics">
        <title>Complete genome of Phenylobacterium zucineum - a novel facultative intracellular bacterium isolated from human erythroleukemia cell line K562.</title>
        <authorList>
            <person name="Luo Y."/>
            <person name="Xu X."/>
            <person name="Ding Z."/>
            <person name="Liu Z."/>
            <person name="Zhang B."/>
            <person name="Yan Z."/>
            <person name="Sun J."/>
            <person name="Hu S."/>
            <person name="Hu X."/>
        </authorList>
    </citation>
    <scope>NUCLEOTIDE SEQUENCE [LARGE SCALE GENOMIC DNA]</scope>
    <source>
        <strain evidence="1 2">HLK1</strain>
    </source>
</reference>